<reference evidence="1" key="1">
    <citation type="submission" date="2021-11" db="EMBL/GenBank/DDBJ databases">
        <title>Streptomyces corallinus and Kineosporia corallina sp. nov., two new coral-derived marine actinobacteria.</title>
        <authorList>
            <person name="Buangrab K."/>
            <person name="Sutthacheep M."/>
            <person name="Yeemin T."/>
            <person name="Harunari E."/>
            <person name="Igarashi Y."/>
            <person name="Sripreechasak P."/>
            <person name="Kanchanasin P."/>
            <person name="Tanasupawat S."/>
            <person name="Phongsopitanun W."/>
        </authorList>
    </citation>
    <scope>NUCLEOTIDE SEQUENCE</scope>
    <source>
        <strain evidence="1">JCM 31032</strain>
    </source>
</reference>
<comment type="caution">
    <text evidence="1">The sequence shown here is derived from an EMBL/GenBank/DDBJ whole genome shotgun (WGS) entry which is preliminary data.</text>
</comment>
<evidence type="ECO:0000313" key="2">
    <source>
        <dbReference type="Proteomes" id="UP001138997"/>
    </source>
</evidence>
<dbReference type="Proteomes" id="UP001138997">
    <property type="component" value="Unassembled WGS sequence"/>
</dbReference>
<proteinExistence type="predicted"/>
<name>A0A9X1NN04_9ACTN</name>
<dbReference type="AlphaFoldDB" id="A0A9X1NN04"/>
<keyword evidence="2" id="KW-1185">Reference proteome</keyword>
<evidence type="ECO:0000313" key="1">
    <source>
        <dbReference type="EMBL" id="MCD5317105.1"/>
    </source>
</evidence>
<protein>
    <submittedName>
        <fullName evidence="1">Uncharacterized protein</fullName>
    </submittedName>
</protein>
<dbReference type="EMBL" id="JAJOMB010000042">
    <property type="protein sequence ID" value="MCD5317105.1"/>
    <property type="molecule type" value="Genomic_DNA"/>
</dbReference>
<dbReference type="RefSeq" id="WP_231449956.1">
    <property type="nucleotide sequence ID" value="NZ_JAJOMB010000042.1"/>
</dbReference>
<gene>
    <name evidence="1" type="ORF">LR394_40050</name>
</gene>
<organism evidence="1 2">
    <name type="scientific">Kineosporia babensis</name>
    <dbReference type="NCBI Taxonomy" id="499548"/>
    <lineage>
        <taxon>Bacteria</taxon>
        <taxon>Bacillati</taxon>
        <taxon>Actinomycetota</taxon>
        <taxon>Actinomycetes</taxon>
        <taxon>Kineosporiales</taxon>
        <taxon>Kineosporiaceae</taxon>
        <taxon>Kineosporia</taxon>
    </lineage>
</organism>
<sequence>MNDPDLKRLDAVVKNGAKDRTAALRLALLHEERRILGLRDAEIYRTQGEDADADAWAHGRTIPALDD</sequence>
<accession>A0A9X1NN04</accession>